<dbReference type="InterPro" id="IPR011990">
    <property type="entry name" value="TPR-like_helical_dom_sf"/>
</dbReference>
<dbReference type="RefSeq" id="WP_011396825.1">
    <property type="nucleotide sequence ID" value="NC_007645.1"/>
</dbReference>
<evidence type="ECO:0000313" key="2">
    <source>
        <dbReference type="EMBL" id="ABC29756.1"/>
    </source>
</evidence>
<dbReference type="Gene3D" id="1.25.40.10">
    <property type="entry name" value="Tetratricopeptide repeat domain"/>
    <property type="match status" value="1"/>
</dbReference>
<keyword evidence="3" id="KW-1185">Reference proteome</keyword>
<protein>
    <submittedName>
        <fullName evidence="2">Protein containing tetratricopeptide repeat</fullName>
    </submittedName>
</protein>
<dbReference type="STRING" id="349521.HCH_02987"/>
<dbReference type="Proteomes" id="UP000000238">
    <property type="component" value="Chromosome"/>
</dbReference>
<sequence>MRDARIKPKQLPSVCPWLFSLLINTLWISDLRAVDFDTFKQEAEKAGAVYVAYSDGEEFRQLFVEGKASEAIHRLQSLTPDDAKTVYDYFILGNMLYQLDPNGSYSYMIRAERLEPDNPMILYERGMHEHRNSQFQSALRYYERLVRARPQGLNPIAWAYITHAYLMQGDVDKAFNAWRKSDFSEHHIAIEKGMYTLFSNSRQEARREALIRDIEAGATEKLCDLWTLDSNWEVDWWNQRPKADYLAFDRSLIARMVTDNASPQAAQLRLCQDIDRLSKEELLQRLQALKISPPDNQLPVSATLIWRIFAQLTTMEAATPNQLFDRYGAQLKSYAAQFPQESLYYDLLGFLYANAGKSDALKEVDEYGWKILKKEKFANSYVIGLGRENKAFIPTLNEALREFPNSAFLNTIYLQFGEKNKQTLARYVASQFSNVSGSTYRLSDYMASLQYELENL</sequence>
<reference evidence="2 3" key="1">
    <citation type="journal article" date="2005" name="Nucleic Acids Res.">
        <title>Genomic blueprint of Hahella chejuensis, a marine microbe producing an algicidal agent.</title>
        <authorList>
            <person name="Jeong H."/>
            <person name="Yim J.H."/>
            <person name="Lee C."/>
            <person name="Choi S.-H."/>
            <person name="Park Y.K."/>
            <person name="Yoon S.H."/>
            <person name="Hur C.-G."/>
            <person name="Kang H.-Y."/>
            <person name="Kim D."/>
            <person name="Lee H.H."/>
            <person name="Park K.H."/>
            <person name="Park S.-H."/>
            <person name="Park H.-S."/>
            <person name="Lee H.K."/>
            <person name="Oh T.K."/>
            <person name="Kim J.F."/>
        </authorList>
    </citation>
    <scope>NUCLEOTIDE SEQUENCE [LARGE SCALE GENOMIC DNA]</scope>
    <source>
        <strain evidence="2 3">KCTC 2396</strain>
    </source>
</reference>
<dbReference type="EMBL" id="CP000155">
    <property type="protein sequence ID" value="ABC29756.1"/>
    <property type="molecule type" value="Genomic_DNA"/>
</dbReference>
<dbReference type="InterPro" id="IPR019734">
    <property type="entry name" value="TPR_rpt"/>
</dbReference>
<feature type="repeat" description="TPR" evidence="1">
    <location>
        <begin position="119"/>
        <end position="152"/>
    </location>
</feature>
<dbReference type="SUPFAM" id="SSF48452">
    <property type="entry name" value="TPR-like"/>
    <property type="match status" value="1"/>
</dbReference>
<dbReference type="HOGENOM" id="CLU_599589_0_0_6"/>
<dbReference type="PROSITE" id="PS50005">
    <property type="entry name" value="TPR"/>
    <property type="match status" value="1"/>
</dbReference>
<gene>
    <name evidence="2" type="ordered locus">HCH_02987</name>
</gene>
<proteinExistence type="predicted"/>
<keyword evidence="1" id="KW-0802">TPR repeat</keyword>
<dbReference type="OrthoDB" id="6003516at2"/>
<dbReference type="AlphaFoldDB" id="Q2SHW8"/>
<evidence type="ECO:0000256" key="1">
    <source>
        <dbReference type="PROSITE-ProRule" id="PRU00339"/>
    </source>
</evidence>
<accession>Q2SHW8</accession>
<dbReference type="eggNOG" id="COG4783">
    <property type="taxonomic scope" value="Bacteria"/>
</dbReference>
<organism evidence="2 3">
    <name type="scientific">Hahella chejuensis (strain KCTC 2396)</name>
    <dbReference type="NCBI Taxonomy" id="349521"/>
    <lineage>
        <taxon>Bacteria</taxon>
        <taxon>Pseudomonadati</taxon>
        <taxon>Pseudomonadota</taxon>
        <taxon>Gammaproteobacteria</taxon>
        <taxon>Oceanospirillales</taxon>
        <taxon>Hahellaceae</taxon>
        <taxon>Hahella</taxon>
    </lineage>
</organism>
<name>Q2SHW8_HAHCH</name>
<dbReference type="KEGG" id="hch:HCH_02987"/>
<evidence type="ECO:0000313" key="3">
    <source>
        <dbReference type="Proteomes" id="UP000000238"/>
    </source>
</evidence>